<evidence type="ECO:0000313" key="2">
    <source>
        <dbReference type="EMBL" id="WXK40753.1"/>
    </source>
</evidence>
<keyword evidence="1" id="KW-1133">Transmembrane helix</keyword>
<evidence type="ECO:0000313" key="3">
    <source>
        <dbReference type="Proteomes" id="UP001493153"/>
    </source>
</evidence>
<evidence type="ECO:0000256" key="1">
    <source>
        <dbReference type="SAM" id="Phobius"/>
    </source>
</evidence>
<name>A0ABZ2Q368_9BURK</name>
<feature type="transmembrane region" description="Helical" evidence="1">
    <location>
        <begin position="117"/>
        <end position="137"/>
    </location>
</feature>
<keyword evidence="1" id="KW-0472">Membrane</keyword>
<dbReference type="RefSeq" id="WP_338911928.1">
    <property type="nucleotide sequence ID" value="NZ_CP062177.1"/>
</dbReference>
<dbReference type="Proteomes" id="UP001493153">
    <property type="component" value="Plasmid unnamed"/>
</dbReference>
<keyword evidence="2" id="KW-0614">Plasmid</keyword>
<geneLocation type="plasmid" evidence="2 3">
    <name>unnamed</name>
</geneLocation>
<protein>
    <submittedName>
        <fullName evidence="2">Uncharacterized protein</fullName>
    </submittedName>
</protein>
<dbReference type="EMBL" id="CP062177">
    <property type="protein sequence ID" value="WXK40753.1"/>
    <property type="molecule type" value="Genomic_DNA"/>
</dbReference>
<proteinExistence type="predicted"/>
<accession>A0ABZ2Q368</accession>
<gene>
    <name evidence="2" type="ORF">IHE29_16485</name>
</gene>
<organism evidence="2 3">
    <name type="scientific">Mycetohabitans rhizoxinica</name>
    <dbReference type="NCBI Taxonomy" id="412963"/>
    <lineage>
        <taxon>Bacteria</taxon>
        <taxon>Pseudomonadati</taxon>
        <taxon>Pseudomonadota</taxon>
        <taxon>Betaproteobacteria</taxon>
        <taxon>Burkholderiales</taxon>
        <taxon>Burkholderiaceae</taxon>
        <taxon>Mycetohabitans</taxon>
    </lineage>
</organism>
<keyword evidence="1" id="KW-0812">Transmembrane</keyword>
<sequence>MLPIVLALAQFAPQIAQWIGGSRAEQVAQKVAHIAQTVTGTGTLEQALAAIQANPELAYRFQEAIVESQVELQRTAAELEKAHITANIEAAKANAADRADARQRALTAQDRTPCNLAYLYTGALFLVIGTHFWLLFCRIPIEPLAFGVLGNIEGVLIAMVLGAKEFFLGSSSTAKKQAAAITSFATDPDTYATTQAIDPILTRVEAALLSLDKGKPSKAFNVYG</sequence>
<reference evidence="2 3" key="1">
    <citation type="submission" date="2020-09" db="EMBL/GenBank/DDBJ databases">
        <title>Genome sequences of Mycetohabitans spp.</title>
        <authorList>
            <person name="Carter M.E."/>
            <person name="Carpenter S.C.D."/>
            <person name="Bogdanove A.J."/>
        </authorList>
    </citation>
    <scope>NUCLEOTIDE SEQUENCE [LARGE SCALE GENOMIC DNA]</scope>
    <source>
        <strain evidence="2 3">B12</strain>
        <plasmid evidence="2 3">unnamed</plasmid>
    </source>
</reference>
<keyword evidence="3" id="KW-1185">Reference proteome</keyword>
<feature type="transmembrane region" description="Helical" evidence="1">
    <location>
        <begin position="144"/>
        <end position="163"/>
    </location>
</feature>